<dbReference type="OrthoDB" id="3078589at2759"/>
<evidence type="ECO:0000256" key="1">
    <source>
        <dbReference type="SAM" id="MobiDB-lite"/>
    </source>
</evidence>
<feature type="compositionally biased region" description="Basic and acidic residues" evidence="1">
    <location>
        <begin position="166"/>
        <end position="175"/>
    </location>
</feature>
<sequence>MKQANASKPRKSGQIFKSPSPKHINDNSAVEPWMLWLPPDRLGYNLYDTQLNYQVACKALEMGGVNGVEFYRHLKKDKKEICYAASGKALMTCGCRSVAYCKDCVPQLLKAALETGKLSCPLCRRNTYFLAIEWLFEPDPEHHREEMRKNKRARNTENRRRRRARKAEEKKPSKS</sequence>
<dbReference type="AlphaFoldDB" id="A0A9P5TZY3"/>
<dbReference type="Proteomes" id="UP000772434">
    <property type="component" value="Unassembled WGS sequence"/>
</dbReference>
<gene>
    <name evidence="2" type="ORF">BDP27DRAFT_1370990</name>
</gene>
<evidence type="ECO:0000313" key="3">
    <source>
        <dbReference type="Proteomes" id="UP000772434"/>
    </source>
</evidence>
<feature type="region of interest" description="Disordered" evidence="1">
    <location>
        <begin position="1"/>
        <end position="23"/>
    </location>
</feature>
<evidence type="ECO:0000313" key="2">
    <source>
        <dbReference type="EMBL" id="KAF9059943.1"/>
    </source>
</evidence>
<accession>A0A9P5TZY3</accession>
<keyword evidence="3" id="KW-1185">Reference proteome</keyword>
<feature type="compositionally biased region" description="Basic and acidic residues" evidence="1">
    <location>
        <begin position="143"/>
        <end position="158"/>
    </location>
</feature>
<comment type="caution">
    <text evidence="2">The sequence shown here is derived from an EMBL/GenBank/DDBJ whole genome shotgun (WGS) entry which is preliminary data.</text>
</comment>
<protein>
    <submittedName>
        <fullName evidence="2">Uncharacterized protein</fullName>
    </submittedName>
</protein>
<organism evidence="2 3">
    <name type="scientific">Rhodocollybia butyracea</name>
    <dbReference type="NCBI Taxonomy" id="206335"/>
    <lineage>
        <taxon>Eukaryota</taxon>
        <taxon>Fungi</taxon>
        <taxon>Dikarya</taxon>
        <taxon>Basidiomycota</taxon>
        <taxon>Agaricomycotina</taxon>
        <taxon>Agaricomycetes</taxon>
        <taxon>Agaricomycetidae</taxon>
        <taxon>Agaricales</taxon>
        <taxon>Marasmiineae</taxon>
        <taxon>Omphalotaceae</taxon>
        <taxon>Rhodocollybia</taxon>
    </lineage>
</organism>
<dbReference type="EMBL" id="JADNRY010000270">
    <property type="protein sequence ID" value="KAF9059943.1"/>
    <property type="molecule type" value="Genomic_DNA"/>
</dbReference>
<name>A0A9P5TZY3_9AGAR</name>
<reference evidence="2" key="1">
    <citation type="submission" date="2020-11" db="EMBL/GenBank/DDBJ databases">
        <authorList>
            <consortium name="DOE Joint Genome Institute"/>
            <person name="Ahrendt S."/>
            <person name="Riley R."/>
            <person name="Andreopoulos W."/>
            <person name="Labutti K."/>
            <person name="Pangilinan J."/>
            <person name="Ruiz-Duenas F.J."/>
            <person name="Barrasa J.M."/>
            <person name="Sanchez-Garcia M."/>
            <person name="Camarero S."/>
            <person name="Miyauchi S."/>
            <person name="Serrano A."/>
            <person name="Linde D."/>
            <person name="Babiker R."/>
            <person name="Drula E."/>
            <person name="Ayuso-Fernandez I."/>
            <person name="Pacheco R."/>
            <person name="Padilla G."/>
            <person name="Ferreira P."/>
            <person name="Barriuso J."/>
            <person name="Kellner H."/>
            <person name="Castanera R."/>
            <person name="Alfaro M."/>
            <person name="Ramirez L."/>
            <person name="Pisabarro A.G."/>
            <person name="Kuo A."/>
            <person name="Tritt A."/>
            <person name="Lipzen A."/>
            <person name="He G."/>
            <person name="Yan M."/>
            <person name="Ng V."/>
            <person name="Cullen D."/>
            <person name="Martin F."/>
            <person name="Rosso M.-N."/>
            <person name="Henrissat B."/>
            <person name="Hibbett D."/>
            <person name="Martinez A.T."/>
            <person name="Grigoriev I.V."/>
        </authorList>
    </citation>
    <scope>NUCLEOTIDE SEQUENCE</scope>
    <source>
        <strain evidence="2">AH 40177</strain>
    </source>
</reference>
<proteinExistence type="predicted"/>
<feature type="region of interest" description="Disordered" evidence="1">
    <location>
        <begin position="143"/>
        <end position="175"/>
    </location>
</feature>